<dbReference type="SUPFAM" id="SSF54862">
    <property type="entry name" value="4Fe-4S ferredoxins"/>
    <property type="match status" value="2"/>
</dbReference>
<dbReference type="Pfam" id="PF12838">
    <property type="entry name" value="Fer4_7"/>
    <property type="match status" value="3"/>
</dbReference>
<feature type="transmembrane region" description="Helical" evidence="7">
    <location>
        <begin position="107"/>
        <end position="130"/>
    </location>
</feature>
<sequence length="540" mass="59513">MLKKIIQFTSLAVFIFLLGAAVSGFIWEPDIFLRLDPGLAILTIICSKAFTTEYLPAVILLMTTPFLGRIFCGYICPMGTTIDYSDACFGNNSAESKNRGRLLYAKYLILIFIAAGAVLGVSLVFTASPLSLITRFYGLLVYPVLAFISEQALNLIHPLADRFDWRFLSFASISAPRFASRFFILFFFAAVFACIKISPRFWCRYICPSGAVSALFSYKPLIRRQVSEDCINCGKCAKKCPMNAIDPDKPETTLHMECIVCRTCETVCPVNAVKFGFGSSETGRYPTALSRRNFVYSGFAGAAAAVMCMTGLDSVYGKLAEGQVKPPGLLRPPGSLPEPDFLALCVRCGECMAVCPTNTLQPLWFKAGFTGIFSPAITPRRRYCDPRCSRCGQVCPTGAIQELLPDQRIWAKTGTAVILRQKCLAWEHQKSCMVCDEVCPFNAIEFKKEPGNPFAVPHVKEDKCAGCGYCEHFCPVQNQAAIVISPMGELRLSTPDYEKQGKAGGLDLRLKAGTKDNTLPYSVEEYNDFEDIAPGFDHGE</sequence>
<dbReference type="InterPro" id="IPR017896">
    <property type="entry name" value="4Fe4S_Fe-S-bd"/>
</dbReference>
<dbReference type="AlphaFoldDB" id="A0A975BA80"/>
<evidence type="ECO:0000313" key="10">
    <source>
        <dbReference type="Proteomes" id="UP000663720"/>
    </source>
</evidence>
<evidence type="ECO:0000256" key="5">
    <source>
        <dbReference type="ARBA" id="ARBA00023004"/>
    </source>
</evidence>
<dbReference type="PROSITE" id="PS00198">
    <property type="entry name" value="4FE4S_FER_1"/>
    <property type="match status" value="3"/>
</dbReference>
<feature type="domain" description="4Fe-4S ferredoxin-type" evidence="8">
    <location>
        <begin position="373"/>
        <end position="406"/>
    </location>
</feature>
<feature type="domain" description="4Fe-4S ferredoxin-type" evidence="8">
    <location>
        <begin position="257"/>
        <end position="278"/>
    </location>
</feature>
<feature type="domain" description="4Fe-4S ferredoxin-type" evidence="8">
    <location>
        <begin position="335"/>
        <end position="365"/>
    </location>
</feature>
<feature type="transmembrane region" description="Helical" evidence="7">
    <location>
        <begin position="178"/>
        <end position="198"/>
    </location>
</feature>
<dbReference type="PROSITE" id="PS51379">
    <property type="entry name" value="4FE4S_FER_2"/>
    <property type="match status" value="6"/>
</dbReference>
<keyword evidence="7" id="KW-0472">Membrane</keyword>
<evidence type="ECO:0000256" key="1">
    <source>
        <dbReference type="ARBA" id="ARBA00022448"/>
    </source>
</evidence>
<name>A0A975BA80_9BACT</name>
<reference evidence="9" key="1">
    <citation type="journal article" date="2021" name="Microb. Physiol.">
        <title>Proteogenomic Insights into the Physiology of Marine, Sulfate-Reducing, Filamentous Desulfonema limicola and Desulfonema magnum.</title>
        <authorList>
            <person name="Schnaars V."/>
            <person name="Wohlbrand L."/>
            <person name="Scheve S."/>
            <person name="Hinrichs C."/>
            <person name="Reinhardt R."/>
            <person name="Rabus R."/>
        </authorList>
    </citation>
    <scope>NUCLEOTIDE SEQUENCE</scope>
    <source>
        <strain evidence="9">5ac10</strain>
    </source>
</reference>
<dbReference type="CDD" id="cd16373">
    <property type="entry name" value="DMSOR_beta_like"/>
    <property type="match status" value="1"/>
</dbReference>
<keyword evidence="5" id="KW-0408">Iron</keyword>
<keyword evidence="3" id="KW-0479">Metal-binding</keyword>
<gene>
    <name evidence="9" type="ORF">dnl_39900</name>
</gene>
<dbReference type="GO" id="GO:0046872">
    <property type="term" value="F:metal ion binding"/>
    <property type="evidence" value="ECO:0007669"/>
    <property type="project" value="UniProtKB-KW"/>
</dbReference>
<keyword evidence="1" id="KW-0813">Transport</keyword>
<dbReference type="EMBL" id="CP061799">
    <property type="protein sequence ID" value="QTA81648.1"/>
    <property type="molecule type" value="Genomic_DNA"/>
</dbReference>
<keyword evidence="4" id="KW-0249">Electron transport</keyword>
<dbReference type="GO" id="GO:0005886">
    <property type="term" value="C:plasma membrane"/>
    <property type="evidence" value="ECO:0007669"/>
    <property type="project" value="TreeGrafter"/>
</dbReference>
<feature type="domain" description="4Fe-4S ferredoxin-type" evidence="8">
    <location>
        <begin position="222"/>
        <end position="250"/>
    </location>
</feature>
<feature type="domain" description="4Fe-4S ferredoxin-type" evidence="8">
    <location>
        <begin position="420"/>
        <end position="449"/>
    </location>
</feature>
<evidence type="ECO:0000313" key="9">
    <source>
        <dbReference type="EMBL" id="QTA81648.1"/>
    </source>
</evidence>
<dbReference type="InterPro" id="IPR051684">
    <property type="entry name" value="Electron_Trans/Redox"/>
</dbReference>
<evidence type="ECO:0000259" key="8">
    <source>
        <dbReference type="PROSITE" id="PS51379"/>
    </source>
</evidence>
<evidence type="ECO:0000256" key="2">
    <source>
        <dbReference type="ARBA" id="ARBA00022485"/>
    </source>
</evidence>
<dbReference type="Pfam" id="PF12801">
    <property type="entry name" value="Fer4_5"/>
    <property type="match status" value="2"/>
</dbReference>
<dbReference type="RefSeq" id="WP_207687659.1">
    <property type="nucleotide sequence ID" value="NZ_CP061799.1"/>
</dbReference>
<dbReference type="InterPro" id="IPR017900">
    <property type="entry name" value="4Fe4S_Fe_S_CS"/>
</dbReference>
<evidence type="ECO:0000256" key="6">
    <source>
        <dbReference type="ARBA" id="ARBA00023014"/>
    </source>
</evidence>
<dbReference type="Proteomes" id="UP000663720">
    <property type="component" value="Chromosome"/>
</dbReference>
<dbReference type="KEGG" id="dli:dnl_39900"/>
<dbReference type="GO" id="GO:0051539">
    <property type="term" value="F:4 iron, 4 sulfur cluster binding"/>
    <property type="evidence" value="ECO:0007669"/>
    <property type="project" value="UniProtKB-KW"/>
</dbReference>
<evidence type="ECO:0000256" key="3">
    <source>
        <dbReference type="ARBA" id="ARBA00022723"/>
    </source>
</evidence>
<dbReference type="PANTHER" id="PTHR30176">
    <property type="entry name" value="FERREDOXIN-TYPE PROTEIN NAPH"/>
    <property type="match status" value="1"/>
</dbReference>
<evidence type="ECO:0000256" key="7">
    <source>
        <dbReference type="SAM" id="Phobius"/>
    </source>
</evidence>
<accession>A0A975BA80</accession>
<keyword evidence="7" id="KW-1133">Transmembrane helix</keyword>
<organism evidence="9 10">
    <name type="scientific">Desulfonema limicola</name>
    <dbReference type="NCBI Taxonomy" id="45656"/>
    <lineage>
        <taxon>Bacteria</taxon>
        <taxon>Pseudomonadati</taxon>
        <taxon>Thermodesulfobacteriota</taxon>
        <taxon>Desulfobacteria</taxon>
        <taxon>Desulfobacterales</taxon>
        <taxon>Desulfococcaceae</taxon>
        <taxon>Desulfonema</taxon>
    </lineage>
</organism>
<proteinExistence type="predicted"/>
<keyword evidence="10" id="KW-1185">Reference proteome</keyword>
<dbReference type="PANTHER" id="PTHR30176:SF3">
    <property type="entry name" value="FERREDOXIN-TYPE PROTEIN NAPH"/>
    <property type="match status" value="1"/>
</dbReference>
<keyword evidence="2" id="KW-0004">4Fe-4S</keyword>
<protein>
    <submittedName>
        <fullName evidence="9">4Fe-4S cluster protein</fullName>
    </submittedName>
</protein>
<feature type="domain" description="4Fe-4S ferredoxin-type" evidence="8">
    <location>
        <begin position="455"/>
        <end position="487"/>
    </location>
</feature>
<evidence type="ECO:0000256" key="4">
    <source>
        <dbReference type="ARBA" id="ARBA00022982"/>
    </source>
</evidence>
<keyword evidence="7" id="KW-0812">Transmembrane</keyword>
<dbReference type="Gene3D" id="3.30.70.20">
    <property type="match status" value="3"/>
</dbReference>
<keyword evidence="6" id="KW-0411">Iron-sulfur</keyword>